<gene>
    <name evidence="2" type="ORF">CKO43_10040</name>
</gene>
<comment type="caution">
    <text evidence="2">The sequence shown here is derived from an EMBL/GenBank/DDBJ whole genome shotgun (WGS) entry which is preliminary data.</text>
</comment>
<keyword evidence="1" id="KW-0812">Transmembrane</keyword>
<sequence length="158" mass="17076">MMTTISLAPRNIVRDTVTDGLLAGAISGVALVWRGRRDSTPAAPLNAVSHWIWPRQGLQREDLSWRHTATGTLIHVASSMLWAGVFDLLRSRRRRPTPLNALADAAAVTALAATVDLKLVPQRLTPGFEHKLSRPSLTLVYGGFALGLALGGLVALRR</sequence>
<feature type="transmembrane region" description="Helical" evidence="1">
    <location>
        <begin position="139"/>
        <end position="156"/>
    </location>
</feature>
<accession>A0ABS1DUR9</accession>
<dbReference type="Proteomes" id="UP001041814">
    <property type="component" value="Unassembled WGS sequence"/>
</dbReference>
<reference evidence="2" key="1">
    <citation type="submission" date="2017-08" db="EMBL/GenBank/DDBJ databases">
        <authorList>
            <person name="Imhoff J.F."/>
            <person name="Rahn T."/>
            <person name="Kuenzel S."/>
            <person name="Neulinger S.C."/>
        </authorList>
    </citation>
    <scope>NUCLEOTIDE SEQUENCE</scope>
    <source>
        <strain evidence="2">IM 151</strain>
    </source>
</reference>
<keyword evidence="1" id="KW-0472">Membrane</keyword>
<keyword evidence="3" id="KW-1185">Reference proteome</keyword>
<evidence type="ECO:0008006" key="4">
    <source>
        <dbReference type="Google" id="ProtNLM"/>
    </source>
</evidence>
<organism evidence="2 3">
    <name type="scientific">Rubrivivax gelatinosus</name>
    <name type="common">Rhodocyclus gelatinosus</name>
    <name type="synonym">Rhodopseudomonas gelatinosa</name>
    <dbReference type="NCBI Taxonomy" id="28068"/>
    <lineage>
        <taxon>Bacteria</taxon>
        <taxon>Pseudomonadati</taxon>
        <taxon>Pseudomonadota</taxon>
        <taxon>Betaproteobacteria</taxon>
        <taxon>Burkholderiales</taxon>
        <taxon>Sphaerotilaceae</taxon>
        <taxon>Rubrivivax</taxon>
    </lineage>
</organism>
<reference evidence="2" key="2">
    <citation type="journal article" date="2020" name="Microorganisms">
        <title>Osmotic Adaptation and Compatible Solute Biosynthesis of Phototrophic Bacteria as Revealed from Genome Analyses.</title>
        <authorList>
            <person name="Imhoff J.F."/>
            <person name="Rahn T."/>
            <person name="Kunzel S."/>
            <person name="Keller A."/>
            <person name="Neulinger S.C."/>
        </authorList>
    </citation>
    <scope>NUCLEOTIDE SEQUENCE</scope>
    <source>
        <strain evidence="2">IM 151</strain>
    </source>
</reference>
<keyword evidence="1" id="KW-1133">Transmembrane helix</keyword>
<evidence type="ECO:0000256" key="1">
    <source>
        <dbReference type="SAM" id="Phobius"/>
    </source>
</evidence>
<evidence type="ECO:0000313" key="3">
    <source>
        <dbReference type="Proteomes" id="UP001041814"/>
    </source>
</evidence>
<evidence type="ECO:0000313" key="2">
    <source>
        <dbReference type="EMBL" id="MBK1713119.1"/>
    </source>
</evidence>
<dbReference type="EMBL" id="NRRU01000031">
    <property type="protein sequence ID" value="MBK1713119.1"/>
    <property type="molecule type" value="Genomic_DNA"/>
</dbReference>
<protein>
    <recommendedName>
        <fullName evidence="4">DUF2231 domain-containing protein</fullName>
    </recommendedName>
</protein>
<name>A0ABS1DUR9_RUBGE</name>
<proteinExistence type="predicted"/>